<dbReference type="WBParaSite" id="Csp11.Scaffold629.g8729.t1">
    <property type="protein sequence ID" value="Csp11.Scaffold629.g8729.t1"/>
    <property type="gene ID" value="Csp11.Scaffold629.g8729"/>
</dbReference>
<reference evidence="2" key="1">
    <citation type="submission" date="2016-11" db="UniProtKB">
        <authorList>
            <consortium name="WormBaseParasite"/>
        </authorList>
    </citation>
    <scope>IDENTIFICATION</scope>
</reference>
<organism evidence="1 2">
    <name type="scientific">Caenorhabditis tropicalis</name>
    <dbReference type="NCBI Taxonomy" id="1561998"/>
    <lineage>
        <taxon>Eukaryota</taxon>
        <taxon>Metazoa</taxon>
        <taxon>Ecdysozoa</taxon>
        <taxon>Nematoda</taxon>
        <taxon>Chromadorea</taxon>
        <taxon>Rhabditida</taxon>
        <taxon>Rhabditina</taxon>
        <taxon>Rhabditomorpha</taxon>
        <taxon>Rhabditoidea</taxon>
        <taxon>Rhabditidae</taxon>
        <taxon>Peloderinae</taxon>
        <taxon>Caenorhabditis</taxon>
    </lineage>
</organism>
<name>A0A1I7UF99_9PELO</name>
<dbReference type="Proteomes" id="UP000095282">
    <property type="component" value="Unplaced"/>
</dbReference>
<accession>A0A1I7UF99</accession>
<dbReference type="PANTHER" id="PTHR21503">
    <property type="entry name" value="F-BOX-CONTAINING HYPOTHETICAL PROTEIN C.ELEGANS"/>
    <property type="match status" value="1"/>
</dbReference>
<proteinExistence type="predicted"/>
<evidence type="ECO:0000313" key="1">
    <source>
        <dbReference type="Proteomes" id="UP000095282"/>
    </source>
</evidence>
<evidence type="ECO:0000313" key="2">
    <source>
        <dbReference type="WBParaSite" id="Csp11.Scaffold629.g8729.t1"/>
    </source>
</evidence>
<dbReference type="PANTHER" id="PTHR21503:SF8">
    <property type="entry name" value="F-BOX ASSOCIATED DOMAIN-CONTAINING PROTEIN-RELATED"/>
    <property type="match status" value="1"/>
</dbReference>
<dbReference type="AlphaFoldDB" id="A0A1I7UF99"/>
<dbReference type="eggNOG" id="ENOG502TJZ5">
    <property type="taxonomic scope" value="Eukaryota"/>
</dbReference>
<protein>
    <submittedName>
        <fullName evidence="2">FBA_2 domain-containing protein</fullName>
    </submittedName>
</protein>
<keyword evidence="1" id="KW-1185">Reference proteome</keyword>
<sequence length="263" mass="31256">MGIHDLFTDPCLHSYTNRNLMECTKEKYVSLKSLLNCSVHTLFFEPDRITDPAFFQLSDFDSFTELKIVGRERIKNENLKSLLLNCHVSEYVFLSVPIEESFQFEIDELKDPKHIEILRGSHWIPAEILLSFKYDYICVFGSPLSMDACYSFINQWLHSKNTSFFFLLVAWEKEIHPEEMDINRLGVNMMPFDRERRNPLFRYKHHKQNCYRYKNTAAEMETGVDFIREEDGLLASIRFNPNALLFCVWHDRFPNTDNIEFTF</sequence>